<evidence type="ECO:0000256" key="6">
    <source>
        <dbReference type="ARBA" id="ARBA00022540"/>
    </source>
</evidence>
<dbReference type="NCBIfam" id="TIGR00231">
    <property type="entry name" value="small_GTP"/>
    <property type="match status" value="1"/>
</dbReference>
<dbReference type="GO" id="GO:0003924">
    <property type="term" value="F:GTPase activity"/>
    <property type="evidence" value="ECO:0007669"/>
    <property type="project" value="InterPro"/>
</dbReference>
<dbReference type="SUPFAM" id="SSF52156">
    <property type="entry name" value="Initiation factor IF2/eIF5b, domain 3"/>
    <property type="match status" value="1"/>
</dbReference>
<comment type="subcellular location">
    <subcellularLocation>
        <location evidence="2">Cytoplasm</location>
        <location evidence="2">Cytoskeleton</location>
        <location evidence="2">Spindle</location>
    </subcellularLocation>
    <subcellularLocation>
        <location evidence="1">Nucleus</location>
    </subcellularLocation>
</comment>
<dbReference type="Gene3D" id="2.40.30.10">
    <property type="entry name" value="Translation factors"/>
    <property type="match status" value="2"/>
</dbReference>
<evidence type="ECO:0000256" key="13">
    <source>
        <dbReference type="SAM" id="Coils"/>
    </source>
</evidence>
<dbReference type="Pfam" id="PF22042">
    <property type="entry name" value="EF-G_D2"/>
    <property type="match status" value="1"/>
</dbReference>
<dbReference type="Pfam" id="PF00009">
    <property type="entry name" value="GTP_EFTU"/>
    <property type="match status" value="1"/>
</dbReference>
<dbReference type="Pfam" id="PF11987">
    <property type="entry name" value="IF-2"/>
    <property type="match status" value="1"/>
</dbReference>
<dbReference type="eggNOG" id="KOG1145">
    <property type="taxonomic scope" value="Eukaryota"/>
</dbReference>
<dbReference type="InterPro" id="IPR001214">
    <property type="entry name" value="SET_dom"/>
</dbReference>
<evidence type="ECO:0000256" key="10">
    <source>
        <dbReference type="ARBA" id="ARBA00023212"/>
    </source>
</evidence>
<evidence type="ECO:0000256" key="5">
    <source>
        <dbReference type="ARBA" id="ARBA00022490"/>
    </source>
</evidence>
<dbReference type="STRING" id="34506.A0A090MXB3"/>
<keyword evidence="6 17" id="KW-0396">Initiation factor</keyword>
<reference evidence="19" key="2">
    <citation type="submission" date="2020-12" db="UniProtKB">
        <authorList>
            <consortium name="WormBaseParasite"/>
        </authorList>
    </citation>
    <scope>IDENTIFICATION</scope>
</reference>
<dbReference type="OrthoDB" id="361630at2759"/>
<feature type="coiled-coil region" evidence="13">
    <location>
        <begin position="900"/>
        <end position="942"/>
    </location>
</feature>
<dbReference type="GO" id="GO:0003743">
    <property type="term" value="F:translation initiation factor activity"/>
    <property type="evidence" value="ECO:0007669"/>
    <property type="project" value="UniProtKB-KW"/>
</dbReference>
<dbReference type="CDD" id="cd03702">
    <property type="entry name" value="IF2_mtIF2_II"/>
    <property type="match status" value="1"/>
</dbReference>
<evidence type="ECO:0000313" key="17">
    <source>
        <dbReference type="EMBL" id="CEF65134.1"/>
    </source>
</evidence>
<dbReference type="RefSeq" id="XP_024504335.1">
    <property type="nucleotide sequence ID" value="XM_024650570.1"/>
</dbReference>
<keyword evidence="11" id="KW-0539">Nucleus</keyword>
<evidence type="ECO:0000256" key="14">
    <source>
        <dbReference type="SAM" id="MobiDB-lite"/>
    </source>
</evidence>
<keyword evidence="9" id="KW-0342">GTP-binding</keyword>
<evidence type="ECO:0000313" key="18">
    <source>
        <dbReference type="Proteomes" id="UP000035682"/>
    </source>
</evidence>
<gene>
    <name evidence="17 19 20" type="ORF">SRAE_1000338700</name>
</gene>
<dbReference type="Gene3D" id="3.40.50.10050">
    <property type="entry name" value="Translation initiation factor IF- 2, domain 3"/>
    <property type="match status" value="1"/>
</dbReference>
<name>A0A090MXB3_STRRB</name>
<dbReference type="SUPFAM" id="SSF50447">
    <property type="entry name" value="Translation proteins"/>
    <property type="match status" value="2"/>
</dbReference>
<evidence type="ECO:0000256" key="8">
    <source>
        <dbReference type="ARBA" id="ARBA00022917"/>
    </source>
</evidence>
<dbReference type="PROSITE" id="PS50280">
    <property type="entry name" value="SET"/>
    <property type="match status" value="1"/>
</dbReference>
<comment type="similarity">
    <text evidence="3">Belongs to the TRAFAC class translation factor GTPase superfamily. Classic translation factor GTPase family. IF-2 subfamily.</text>
</comment>
<feature type="compositionally biased region" description="Basic and acidic residues" evidence="14">
    <location>
        <begin position="1056"/>
        <end position="1098"/>
    </location>
</feature>
<dbReference type="PROSITE" id="PS51722">
    <property type="entry name" value="G_TR_2"/>
    <property type="match status" value="1"/>
</dbReference>
<comment type="similarity">
    <text evidence="4">Belongs to the INCENP family.</text>
</comment>
<evidence type="ECO:0000256" key="1">
    <source>
        <dbReference type="ARBA" id="ARBA00004123"/>
    </source>
</evidence>
<keyword evidence="18" id="KW-1185">Reference proteome</keyword>
<dbReference type="GO" id="GO:0005737">
    <property type="term" value="C:cytoplasm"/>
    <property type="evidence" value="ECO:0007669"/>
    <property type="project" value="TreeGrafter"/>
</dbReference>
<dbReference type="GO" id="GO:0005634">
    <property type="term" value="C:nucleus"/>
    <property type="evidence" value="ECO:0007669"/>
    <property type="project" value="UniProtKB-SubCell"/>
</dbReference>
<organism evidence="17">
    <name type="scientific">Strongyloides ratti</name>
    <name type="common">Parasitic roundworm</name>
    <dbReference type="NCBI Taxonomy" id="34506"/>
    <lineage>
        <taxon>Eukaryota</taxon>
        <taxon>Metazoa</taxon>
        <taxon>Ecdysozoa</taxon>
        <taxon>Nematoda</taxon>
        <taxon>Chromadorea</taxon>
        <taxon>Rhabditida</taxon>
        <taxon>Tylenchina</taxon>
        <taxon>Panagrolaimomorpha</taxon>
        <taxon>Strongyloidoidea</taxon>
        <taxon>Strongyloididae</taxon>
        <taxon>Strongyloides</taxon>
    </lineage>
</organism>
<dbReference type="FunFam" id="2.40.30.10:FF:000007">
    <property type="entry name" value="Translation initiation factor IF-2"/>
    <property type="match status" value="1"/>
</dbReference>
<feature type="compositionally biased region" description="Polar residues" evidence="14">
    <location>
        <begin position="1122"/>
        <end position="1133"/>
    </location>
</feature>
<proteinExistence type="inferred from homology"/>
<dbReference type="PANTHER" id="PTHR43381">
    <property type="entry name" value="TRANSLATION INITIATION FACTOR IF-2-RELATED"/>
    <property type="match status" value="1"/>
</dbReference>
<keyword evidence="8" id="KW-0648">Protein biosynthesis</keyword>
<accession>A0A090MXB3</accession>
<feature type="region of interest" description="Disordered" evidence="14">
    <location>
        <begin position="1054"/>
        <end position="1098"/>
    </location>
</feature>
<evidence type="ECO:0000256" key="12">
    <source>
        <dbReference type="ARBA" id="ARBA00025162"/>
    </source>
</evidence>
<comment type="function">
    <text evidence="12">One of the essential components for the initiation of protein synthesis. Protects formylmethionyl-tRNA from spontaneous hydrolysis and promotes its binding to the 30S ribosomal subunits. Also involved in the hydrolysis of GTP during the formation of the 70S ribosomal complex.</text>
</comment>
<feature type="domain" description="Tr-type G" evidence="16">
    <location>
        <begin position="292"/>
        <end position="463"/>
    </location>
</feature>
<dbReference type="Proteomes" id="UP000035682">
    <property type="component" value="Unplaced"/>
</dbReference>
<feature type="region of interest" description="Disordered" evidence="14">
    <location>
        <begin position="1279"/>
        <end position="1310"/>
    </location>
</feature>
<evidence type="ECO:0000256" key="4">
    <source>
        <dbReference type="ARBA" id="ARBA00010042"/>
    </source>
</evidence>
<dbReference type="PANTHER" id="PTHR43381:SF20">
    <property type="entry name" value="TRANSLATION INITIATION FACTOR IF-2, MITOCHONDRIAL"/>
    <property type="match status" value="1"/>
</dbReference>
<dbReference type="InterPro" id="IPR053905">
    <property type="entry name" value="EF-G-like_DII"/>
</dbReference>
<dbReference type="EMBL" id="LN609528">
    <property type="protein sequence ID" value="CEF65134.1"/>
    <property type="molecule type" value="Genomic_DNA"/>
</dbReference>
<dbReference type="SUPFAM" id="SSF52540">
    <property type="entry name" value="P-loop containing nucleoside triphosphate hydrolases"/>
    <property type="match status" value="1"/>
</dbReference>
<keyword evidence="10" id="KW-0206">Cytoskeleton</keyword>
<dbReference type="CTD" id="36377499"/>
<evidence type="ECO:0000313" key="20">
    <source>
        <dbReference type="WormBase" id="SRAE_1000338700"/>
    </source>
</evidence>
<dbReference type="Gene3D" id="6.10.250.2990">
    <property type="match status" value="1"/>
</dbReference>
<dbReference type="WBParaSite" id="SRAE_1000338700.1">
    <property type="protein sequence ID" value="SRAE_1000338700.1"/>
    <property type="gene ID" value="WBGene00260004"/>
</dbReference>
<protein>
    <submittedName>
        <fullName evidence="17 19">Translation initiation factor IF-2, mitochondrial</fullName>
    </submittedName>
</protein>
<evidence type="ECO:0000259" key="15">
    <source>
        <dbReference type="PROSITE" id="PS50280"/>
    </source>
</evidence>
<dbReference type="FunFam" id="3.40.50.10050:FF:000001">
    <property type="entry name" value="Translation initiation factor IF-2"/>
    <property type="match status" value="1"/>
</dbReference>
<dbReference type="GeneID" id="36377499"/>
<keyword evidence="13" id="KW-0175">Coiled coil</keyword>
<sequence length="1397" mass="160227">MGARYNLRYSKSGDSKENSITNVSKLPQFSHFYVDFVNDGCGTVLRSKKKFSPGEKLMDLCGSYICEPLDAIKLYQKCQEYPKLHRRKFFVQSNYSFYCCDMENSFNEPCYYLLQRRINGFNCRPIIYYSDDDVNKLRPKISIKATTLIRKGDPIIVYYGLLVPFFKNRTIYSSSLNFKTRSKFVTPIRLNKQKSSKKSVNFYEDTSLLEFATAGDLDFNEVSERLININEKYEKYLETTVPLHKEVVLDLASCFNIKPIFKKRPSKINKSLEDDEDVVYPQPLPDAKDCVKRAPVVTIMGHVDHGKTTLLDALRSSRIVDSEHGGITQHIGAFSVKLKNSDSKITFLDTPGHAAFKKMRQRGAMSTDIVVLVVAADDGVNEQTIESIKYAKEAGVPIVVAINKCDKPTANTKLTRRNLMEHDIIVEDMGGDVQVVEISALYKKNIDKLQEALISLADIMNLKSTFKGLVEGIIIESSTVQGLGKVCSLIVQRGTLKKGSIIVCGTSWGKIKTMTDEFGKPIKEAGPSTPVRITGWRGDYLPSPGEKVLEVEDEVKAQKIVNFREKKKIDLFTEKEYKVIDEKMKIERNIYLQNKKVLMDEGKRFASTVRNVICKNARFKREVDSDELKLNLMLRSDVDGTLEAILNVIDTYNSDKCELNLVDFGVGPPIENHIELAIETNSLIYCFNTPISTNLKEMAIRNNIKLEQFLVIYRLIESLKNELSNLLPPIREMKQVAEGHVLKEFIIAHHSNKKKVVAGTLVDWGVFNKNKLFRISRGTDIIYEGTVESLKCGKEFVNEVKTNCEVGISVPDTTVRFKEDDTVEVFDEIKDTENVTIICTTFSIFSYNLLLNMPPKRRQRRLLNRISEEEQPNKFLQQLSADDFILEPSSVVFSDVLPDYETLEDKVAEIQDIYDEATLDCYEETQRLLKEQREKLKELILKENSDIKIPKTPARGKNVSKIAKMYETIEDRKDRMTRKNLFTNTNMSYGNNAVEIPKPGIVADLRSKFANRHNGNNGVFRDTKGISVPSNRTLAAPKKNRDTTERAILLMQQDSSLRRADMKKQNLLKEKAERTKKEREEKTKQVEERRRLKEQEREEKLREIKEKEDRIREFQNQRRTPRTPNGNCFKTPISTVSRPKLVSKNTIDETPMSQMGRTFTNKSENRTIVDKSCDITEATYETPVIPRKRKADSMRKEELFSEPNRKSNRFLFTENVTPEITFNCTEAINSKINTHNDDQFKKFEAQMKSIDVTDMFSSPLFNSTKIDASLIQRVEYEMTPDKVPQPSTEDDYNIKDLSEGDGTDDEDNPRKVVPKWAREENLLLALKKQYRKYGKSADFTTIFGKVREFKIENIFKGKNYARTSSAFWSSPLCDSTQAQAIYYQLSESIADNSLYND</sequence>
<dbReference type="CDD" id="cd01887">
    <property type="entry name" value="IF2_eIF5B"/>
    <property type="match status" value="1"/>
</dbReference>
<feature type="region of interest" description="Disordered" evidence="14">
    <location>
        <begin position="1113"/>
        <end position="1133"/>
    </location>
</feature>
<evidence type="ECO:0000313" key="19">
    <source>
        <dbReference type="WBParaSite" id="SRAE_1000338700.1"/>
    </source>
</evidence>
<dbReference type="InterPro" id="IPR023115">
    <property type="entry name" value="TIF_IF2_dom3"/>
</dbReference>
<dbReference type="InterPro" id="IPR005225">
    <property type="entry name" value="Small_GTP-bd"/>
</dbReference>
<dbReference type="InterPro" id="IPR009000">
    <property type="entry name" value="Transl_B-barrel_sf"/>
</dbReference>
<dbReference type="Pfam" id="PF03941">
    <property type="entry name" value="INCENP_ARK-bind"/>
    <property type="match status" value="1"/>
</dbReference>
<dbReference type="InterPro" id="IPR000795">
    <property type="entry name" value="T_Tr_GTP-bd_dom"/>
</dbReference>
<keyword evidence="5" id="KW-0963">Cytoplasm</keyword>
<dbReference type="FunFam" id="3.40.50.300:FF:000019">
    <property type="entry name" value="Translation initiation factor IF-2"/>
    <property type="match status" value="1"/>
</dbReference>
<evidence type="ECO:0000256" key="7">
    <source>
        <dbReference type="ARBA" id="ARBA00022741"/>
    </source>
</evidence>
<evidence type="ECO:0000256" key="3">
    <source>
        <dbReference type="ARBA" id="ARBA00007733"/>
    </source>
</evidence>
<dbReference type="InterPro" id="IPR015760">
    <property type="entry name" value="TIF_IF2"/>
</dbReference>
<evidence type="ECO:0000256" key="9">
    <source>
        <dbReference type="ARBA" id="ARBA00023134"/>
    </source>
</evidence>
<dbReference type="WormBase" id="SRAE_1000338700">
    <property type="protein sequence ID" value="SRP04416"/>
    <property type="gene ID" value="WBGene00260004"/>
</dbReference>
<reference evidence="17 18" key="1">
    <citation type="submission" date="2014-09" db="EMBL/GenBank/DDBJ databases">
        <authorList>
            <person name="Martin A.A."/>
        </authorList>
    </citation>
    <scope>NUCLEOTIDE SEQUENCE</scope>
    <source>
        <strain evidence="18">ED321</strain>
        <strain evidence="17">ED321 Heterogonic</strain>
    </source>
</reference>
<dbReference type="GO" id="GO:0005525">
    <property type="term" value="F:GTP binding"/>
    <property type="evidence" value="ECO:0007669"/>
    <property type="project" value="UniProtKB-KW"/>
</dbReference>
<dbReference type="GO" id="GO:0005819">
    <property type="term" value="C:spindle"/>
    <property type="evidence" value="ECO:0007669"/>
    <property type="project" value="UniProtKB-SubCell"/>
</dbReference>
<dbReference type="InterPro" id="IPR036925">
    <property type="entry name" value="TIF_IF2_dom3_sf"/>
</dbReference>
<feature type="domain" description="SET" evidence="15">
    <location>
        <begin position="27"/>
        <end position="160"/>
    </location>
</feature>
<dbReference type="Gene3D" id="3.40.50.300">
    <property type="entry name" value="P-loop containing nucleotide triphosphate hydrolases"/>
    <property type="match status" value="1"/>
</dbReference>
<evidence type="ECO:0000256" key="11">
    <source>
        <dbReference type="ARBA" id="ARBA00023242"/>
    </source>
</evidence>
<dbReference type="InterPro" id="IPR005635">
    <property type="entry name" value="Inner_centromere_prot_ARK-bd"/>
</dbReference>
<keyword evidence="7" id="KW-0547">Nucleotide-binding</keyword>
<evidence type="ECO:0000259" key="16">
    <source>
        <dbReference type="PROSITE" id="PS51722"/>
    </source>
</evidence>
<dbReference type="InterPro" id="IPR044145">
    <property type="entry name" value="IF2_II"/>
</dbReference>
<evidence type="ECO:0000256" key="2">
    <source>
        <dbReference type="ARBA" id="ARBA00004186"/>
    </source>
</evidence>
<dbReference type="InterPro" id="IPR027417">
    <property type="entry name" value="P-loop_NTPase"/>
</dbReference>